<feature type="region of interest" description="Disordered" evidence="7">
    <location>
        <begin position="245"/>
        <end position="271"/>
    </location>
</feature>
<comment type="subcellular location">
    <subcellularLocation>
        <location evidence="1">Membrane</location>
        <topology evidence="1">Multi-pass membrane protein</topology>
    </subcellularLocation>
</comment>
<gene>
    <name evidence="10" type="ORF">WJX81_005683</name>
</gene>
<evidence type="ECO:0000256" key="6">
    <source>
        <dbReference type="ARBA" id="ARBA00024338"/>
    </source>
</evidence>
<dbReference type="InterPro" id="IPR020846">
    <property type="entry name" value="MFS_dom"/>
</dbReference>
<feature type="region of interest" description="Disordered" evidence="7">
    <location>
        <begin position="521"/>
        <end position="542"/>
    </location>
</feature>
<feature type="transmembrane region" description="Helical" evidence="8">
    <location>
        <begin position="394"/>
        <end position="423"/>
    </location>
</feature>
<feature type="transmembrane region" description="Helical" evidence="8">
    <location>
        <begin position="293"/>
        <end position="318"/>
    </location>
</feature>
<evidence type="ECO:0000256" key="5">
    <source>
        <dbReference type="ARBA" id="ARBA00023136"/>
    </source>
</evidence>
<proteinExistence type="inferred from homology"/>
<dbReference type="PANTHER" id="PTHR23505:SF79">
    <property type="entry name" value="PROTEIN SPINSTER"/>
    <property type="match status" value="1"/>
</dbReference>
<dbReference type="AlphaFoldDB" id="A0AAW1RIM7"/>
<keyword evidence="11" id="KW-1185">Reference proteome</keyword>
<keyword evidence="4 8" id="KW-1133">Transmembrane helix</keyword>
<reference evidence="10 11" key="1">
    <citation type="journal article" date="2024" name="Nat. Commun.">
        <title>Phylogenomics reveals the evolutionary origins of lichenization in chlorophyte algae.</title>
        <authorList>
            <person name="Puginier C."/>
            <person name="Libourel C."/>
            <person name="Otte J."/>
            <person name="Skaloud P."/>
            <person name="Haon M."/>
            <person name="Grisel S."/>
            <person name="Petersen M."/>
            <person name="Berrin J.G."/>
            <person name="Delaux P.M."/>
            <person name="Dal Grande F."/>
            <person name="Keller J."/>
        </authorList>
    </citation>
    <scope>NUCLEOTIDE SEQUENCE [LARGE SCALE GENOMIC DNA]</scope>
    <source>
        <strain evidence="10 11">SAG 245.80</strain>
    </source>
</reference>
<dbReference type="PROSITE" id="PS50850">
    <property type="entry name" value="MFS"/>
    <property type="match status" value="1"/>
</dbReference>
<dbReference type="GO" id="GO:0022857">
    <property type="term" value="F:transmembrane transporter activity"/>
    <property type="evidence" value="ECO:0007669"/>
    <property type="project" value="InterPro"/>
</dbReference>
<keyword evidence="5 8" id="KW-0472">Membrane</keyword>
<accession>A0AAW1RIM7</accession>
<comment type="similarity">
    <text evidence="6">Belongs to the major facilitator superfamily. Spinster (TC 2.A.1.49) family.</text>
</comment>
<keyword evidence="2" id="KW-0813">Transport</keyword>
<feature type="transmembrane region" description="Helical" evidence="8">
    <location>
        <begin position="218"/>
        <end position="237"/>
    </location>
</feature>
<dbReference type="SUPFAM" id="SSF103473">
    <property type="entry name" value="MFS general substrate transporter"/>
    <property type="match status" value="1"/>
</dbReference>
<protein>
    <recommendedName>
        <fullName evidence="9">Major facilitator superfamily (MFS) profile domain-containing protein</fullName>
    </recommendedName>
</protein>
<comment type="caution">
    <text evidence="10">The sequence shown here is derived from an EMBL/GenBank/DDBJ whole genome shotgun (WGS) entry which is preliminary data.</text>
</comment>
<dbReference type="EMBL" id="JALJOU010000036">
    <property type="protein sequence ID" value="KAK9833443.1"/>
    <property type="molecule type" value="Genomic_DNA"/>
</dbReference>
<feature type="domain" description="Major facilitator superfamily (MFS) profile" evidence="9">
    <location>
        <begin position="59"/>
        <end position="502"/>
    </location>
</feature>
<feature type="transmembrane region" description="Helical" evidence="8">
    <location>
        <begin position="435"/>
        <end position="457"/>
    </location>
</feature>
<evidence type="ECO:0000259" key="9">
    <source>
        <dbReference type="PROSITE" id="PS50850"/>
    </source>
</evidence>
<feature type="region of interest" description="Disordered" evidence="7">
    <location>
        <begin position="1"/>
        <end position="24"/>
    </location>
</feature>
<evidence type="ECO:0000256" key="2">
    <source>
        <dbReference type="ARBA" id="ARBA00022448"/>
    </source>
</evidence>
<feature type="compositionally biased region" description="Acidic residues" evidence="7">
    <location>
        <begin position="525"/>
        <end position="535"/>
    </location>
</feature>
<evidence type="ECO:0000256" key="8">
    <source>
        <dbReference type="SAM" id="Phobius"/>
    </source>
</evidence>
<evidence type="ECO:0000313" key="11">
    <source>
        <dbReference type="Proteomes" id="UP001445335"/>
    </source>
</evidence>
<feature type="transmembrane region" description="Helical" evidence="8">
    <location>
        <begin position="54"/>
        <end position="80"/>
    </location>
</feature>
<feature type="transmembrane region" description="Helical" evidence="8">
    <location>
        <begin position="92"/>
        <end position="114"/>
    </location>
</feature>
<dbReference type="Proteomes" id="UP001445335">
    <property type="component" value="Unassembled WGS sequence"/>
</dbReference>
<feature type="transmembrane region" description="Helical" evidence="8">
    <location>
        <begin position="152"/>
        <end position="173"/>
    </location>
</feature>
<evidence type="ECO:0000256" key="3">
    <source>
        <dbReference type="ARBA" id="ARBA00022692"/>
    </source>
</evidence>
<feature type="transmembrane region" description="Helical" evidence="8">
    <location>
        <begin position="330"/>
        <end position="351"/>
    </location>
</feature>
<feature type="transmembrane region" description="Helical" evidence="8">
    <location>
        <begin position="555"/>
        <end position="579"/>
    </location>
</feature>
<dbReference type="Gene3D" id="1.20.1250.20">
    <property type="entry name" value="MFS general substrate transporter like domains"/>
    <property type="match status" value="1"/>
</dbReference>
<feature type="transmembrane region" description="Helical" evidence="8">
    <location>
        <begin position="485"/>
        <end position="506"/>
    </location>
</feature>
<name>A0AAW1RIM7_9CHLO</name>
<dbReference type="GO" id="GO:0016020">
    <property type="term" value="C:membrane"/>
    <property type="evidence" value="ECO:0007669"/>
    <property type="project" value="UniProtKB-SubCell"/>
</dbReference>
<dbReference type="Pfam" id="PF07690">
    <property type="entry name" value="MFS_1"/>
    <property type="match status" value="1"/>
</dbReference>
<evidence type="ECO:0000313" key="10">
    <source>
        <dbReference type="EMBL" id="KAK9833443.1"/>
    </source>
</evidence>
<dbReference type="InterPro" id="IPR011701">
    <property type="entry name" value="MFS"/>
</dbReference>
<dbReference type="InterPro" id="IPR044770">
    <property type="entry name" value="MFS_spinster-like"/>
</dbReference>
<sequence length="603" mass="62472">MKGQYTSFKADEPPSSTMKHAEKKPVASPAPLNMQAVQVHVHPPKIHQTPREAAAAWVGVALMFLVFCLPTMNGIVLAYFTKQLKEDVGLTIAQYGLLTGYANGLMNAIAAVLVGWAVDRFELRRTWVIAAGCLLLGGMMVLEGMSHNFTQILMAVIFASIGGSIRATLTVSLVSDLLPPHQVSIGEAVVFSGAAVAEIAAGNLAYATNHYGVSWRLVPISMGIVMFSLGLVIPLLIREPPKGRYTPASKAEISPHALEASPDSGRSGGQAAGAGQRFRVWPALRYLMAMRTFWLLTLAVGVRGMSTHVIIAFVPPYLQRAFPNHLALDSAYATAVGVSATASAVVIGIICERRFLRTPGISLLTSVIGGLLGGACFMLTLWSPKLLGTGGTGYAFMLALMGLGALLAIGSAGPVLAMVALMLPPDSKSFGLSAFHCVQSVIDPSASVVLGVVLQVLQRGVASKPAAAAAATGAGLERGLAVARALIGIAIAFSLLVSSALFTAAIRGVRPDFELCRGSSHSVGDDADGEGEGNEGDGGLGDKAKARVGLPRRRLVGFIFGVLVLGAAVLGILALSLIACYAPGLFGSGGATPEVVSTGDVGR</sequence>
<feature type="transmembrane region" description="Helical" evidence="8">
    <location>
        <begin position="363"/>
        <end position="382"/>
    </location>
</feature>
<dbReference type="InterPro" id="IPR036259">
    <property type="entry name" value="MFS_trans_sf"/>
</dbReference>
<feature type="transmembrane region" description="Helical" evidence="8">
    <location>
        <begin position="126"/>
        <end position="146"/>
    </location>
</feature>
<evidence type="ECO:0000256" key="1">
    <source>
        <dbReference type="ARBA" id="ARBA00004141"/>
    </source>
</evidence>
<organism evidence="10 11">
    <name type="scientific">Elliptochloris bilobata</name>
    <dbReference type="NCBI Taxonomy" id="381761"/>
    <lineage>
        <taxon>Eukaryota</taxon>
        <taxon>Viridiplantae</taxon>
        <taxon>Chlorophyta</taxon>
        <taxon>core chlorophytes</taxon>
        <taxon>Trebouxiophyceae</taxon>
        <taxon>Trebouxiophyceae incertae sedis</taxon>
        <taxon>Elliptochloris clade</taxon>
        <taxon>Elliptochloris</taxon>
    </lineage>
</organism>
<feature type="transmembrane region" description="Helical" evidence="8">
    <location>
        <begin position="185"/>
        <end position="206"/>
    </location>
</feature>
<evidence type="ECO:0000256" key="4">
    <source>
        <dbReference type="ARBA" id="ARBA00022989"/>
    </source>
</evidence>
<evidence type="ECO:0000256" key="7">
    <source>
        <dbReference type="SAM" id="MobiDB-lite"/>
    </source>
</evidence>
<keyword evidence="3 8" id="KW-0812">Transmembrane</keyword>
<dbReference type="PANTHER" id="PTHR23505">
    <property type="entry name" value="SPINSTER"/>
    <property type="match status" value="1"/>
</dbReference>